<dbReference type="Pfam" id="PF13947">
    <property type="entry name" value="GUB_WAK_bind"/>
    <property type="match status" value="1"/>
</dbReference>
<feature type="signal peptide" evidence="3">
    <location>
        <begin position="1"/>
        <end position="19"/>
    </location>
</feature>
<dbReference type="InterPro" id="IPR025287">
    <property type="entry name" value="WAK_GUB"/>
</dbReference>
<dbReference type="Gramene" id="TKW02208">
    <property type="protein sequence ID" value="TKW02208"/>
    <property type="gene ID" value="SEVIR_8G231100v2"/>
</dbReference>
<dbReference type="Proteomes" id="UP000298652">
    <property type="component" value="Chromosome 8"/>
</dbReference>
<name>A0A4U6TII2_SETVI</name>
<accession>A0A4U6TII2</accession>
<evidence type="ECO:0000256" key="3">
    <source>
        <dbReference type="SAM" id="SignalP"/>
    </source>
</evidence>
<sequence>MRSPVVPLLLAQLATAAAAANIALAGCESKCGDVDVPYPFGTTYGCHRTGFKATCDRSLFLQSDGPEVLAISIRNSTVRVRATAWSFAAGNNSDARVRVLPTNLRPYVLSAARNSLVLVGCGFQAAARTATTPSRPGAAAATFGSCAPSCSADEQQKLRRGVGCCESPIPTGLTSFRVQFSWQEKNATEPRPAWVAPGASVLTVEQEWWRDRDNVCSPSRCRFSPPGTPPGWCSRPSWNWTLNKSSCATAAKRSDYGCVSRNSECLNSTRSLPFQIQKSFSFIQSQSDNINLKQLRKATSSTFETLRVTCLVHAAIATMTRMAAEEMGRASASAAMAEAAPAQAGSRWARVWLPSLRWIPTSTNRIIAAEKQLLSIVTTPPPKALVT</sequence>
<dbReference type="PROSITE" id="PS51257">
    <property type="entry name" value="PROKAR_LIPOPROTEIN"/>
    <property type="match status" value="1"/>
</dbReference>
<dbReference type="AlphaFoldDB" id="A0A4U6TII2"/>
<evidence type="ECO:0000259" key="4">
    <source>
        <dbReference type="Pfam" id="PF13947"/>
    </source>
</evidence>
<dbReference type="EMBL" id="CM016559">
    <property type="protein sequence ID" value="TKW02208.1"/>
    <property type="molecule type" value="Genomic_DNA"/>
</dbReference>
<feature type="domain" description="Wall-associated receptor kinase galacturonan-binding" evidence="4">
    <location>
        <begin position="27"/>
        <end position="80"/>
    </location>
</feature>
<feature type="chain" id="PRO_5020230857" description="Wall-associated receptor kinase galacturonan-binding domain-containing protein" evidence="3">
    <location>
        <begin position="20"/>
        <end position="387"/>
    </location>
</feature>
<evidence type="ECO:0000313" key="6">
    <source>
        <dbReference type="Proteomes" id="UP000298652"/>
    </source>
</evidence>
<dbReference type="GO" id="GO:0030247">
    <property type="term" value="F:polysaccharide binding"/>
    <property type="evidence" value="ECO:0007669"/>
    <property type="project" value="InterPro"/>
</dbReference>
<comment type="subcellular location">
    <subcellularLocation>
        <location evidence="1">Membrane</location>
        <topology evidence="1">Single-pass membrane protein</topology>
    </subcellularLocation>
</comment>
<dbReference type="PANTHER" id="PTHR33491">
    <property type="entry name" value="OSJNBA0016N04.9 PROTEIN"/>
    <property type="match status" value="1"/>
</dbReference>
<dbReference type="GO" id="GO:0016020">
    <property type="term" value="C:membrane"/>
    <property type="evidence" value="ECO:0007669"/>
    <property type="project" value="UniProtKB-SubCell"/>
</dbReference>
<reference evidence="5" key="1">
    <citation type="submission" date="2019-03" db="EMBL/GenBank/DDBJ databases">
        <title>WGS assembly of Setaria viridis.</title>
        <authorList>
            <person name="Huang P."/>
            <person name="Jenkins J."/>
            <person name="Grimwood J."/>
            <person name="Barry K."/>
            <person name="Healey A."/>
            <person name="Mamidi S."/>
            <person name="Sreedasyam A."/>
            <person name="Shu S."/>
            <person name="Feldman M."/>
            <person name="Wu J."/>
            <person name="Yu Y."/>
            <person name="Chen C."/>
            <person name="Johnson J."/>
            <person name="Rokhsar D."/>
            <person name="Baxter I."/>
            <person name="Schmutz J."/>
            <person name="Brutnell T."/>
            <person name="Kellogg E."/>
        </authorList>
    </citation>
    <scope>NUCLEOTIDE SEQUENCE [LARGE SCALE GENOMIC DNA]</scope>
</reference>
<gene>
    <name evidence="5" type="ORF">SEVIR_8G231100v2</name>
</gene>
<organism evidence="5 6">
    <name type="scientific">Setaria viridis</name>
    <name type="common">Green bristlegrass</name>
    <name type="synonym">Setaria italica subsp. viridis</name>
    <dbReference type="NCBI Taxonomy" id="4556"/>
    <lineage>
        <taxon>Eukaryota</taxon>
        <taxon>Viridiplantae</taxon>
        <taxon>Streptophyta</taxon>
        <taxon>Embryophyta</taxon>
        <taxon>Tracheophyta</taxon>
        <taxon>Spermatophyta</taxon>
        <taxon>Magnoliopsida</taxon>
        <taxon>Liliopsida</taxon>
        <taxon>Poales</taxon>
        <taxon>Poaceae</taxon>
        <taxon>PACMAD clade</taxon>
        <taxon>Panicoideae</taxon>
        <taxon>Panicodae</taxon>
        <taxon>Paniceae</taxon>
        <taxon>Cenchrinae</taxon>
        <taxon>Setaria</taxon>
    </lineage>
</organism>
<proteinExistence type="predicted"/>
<keyword evidence="2 3" id="KW-0732">Signal</keyword>
<evidence type="ECO:0000256" key="2">
    <source>
        <dbReference type="ARBA" id="ARBA00022729"/>
    </source>
</evidence>
<evidence type="ECO:0000313" key="5">
    <source>
        <dbReference type="EMBL" id="TKW02208.1"/>
    </source>
</evidence>
<keyword evidence="6" id="KW-1185">Reference proteome</keyword>
<protein>
    <recommendedName>
        <fullName evidence="4">Wall-associated receptor kinase galacturonan-binding domain-containing protein</fullName>
    </recommendedName>
</protein>
<dbReference type="OMA" id="WICANGL"/>
<evidence type="ECO:0000256" key="1">
    <source>
        <dbReference type="ARBA" id="ARBA00004167"/>
    </source>
</evidence>